<dbReference type="InterPro" id="IPR051912">
    <property type="entry name" value="Alkylbase_DNA_Glycosylase/TA"/>
</dbReference>
<dbReference type="EC" id="3.2.2.21" evidence="2"/>
<dbReference type="EMBL" id="CP046401">
    <property type="protein sequence ID" value="QGY43338.1"/>
    <property type="molecule type" value="Genomic_DNA"/>
</dbReference>
<accession>A0A6I6JQL3</accession>
<dbReference type="Proteomes" id="UP000428260">
    <property type="component" value="Chromosome"/>
</dbReference>
<feature type="domain" description="HhH-GPD" evidence="5">
    <location>
        <begin position="51"/>
        <end position="203"/>
    </location>
</feature>
<dbReference type="SUPFAM" id="SSF48150">
    <property type="entry name" value="DNA-glycosylase"/>
    <property type="match status" value="1"/>
</dbReference>
<evidence type="ECO:0000259" key="5">
    <source>
        <dbReference type="SMART" id="SM00478"/>
    </source>
</evidence>
<evidence type="ECO:0000256" key="4">
    <source>
        <dbReference type="ARBA" id="ARBA00023204"/>
    </source>
</evidence>
<dbReference type="CDD" id="cd00056">
    <property type="entry name" value="ENDO3c"/>
    <property type="match status" value="1"/>
</dbReference>
<evidence type="ECO:0000313" key="7">
    <source>
        <dbReference type="Proteomes" id="UP000428260"/>
    </source>
</evidence>
<dbReference type="SMART" id="SM00478">
    <property type="entry name" value="ENDO3c"/>
    <property type="match status" value="1"/>
</dbReference>
<dbReference type="Gene3D" id="1.10.1670.40">
    <property type="match status" value="1"/>
</dbReference>
<gene>
    <name evidence="6" type="ORF">GM418_06590</name>
</gene>
<dbReference type="KEGG" id="mcos:GM418_06590"/>
<reference evidence="6 7" key="1">
    <citation type="submission" date="2019-11" db="EMBL/GenBank/DDBJ databases">
        <authorList>
            <person name="Zheng R.K."/>
            <person name="Sun C.M."/>
        </authorList>
    </citation>
    <scope>NUCLEOTIDE SEQUENCE [LARGE SCALE GENOMIC DNA]</scope>
    <source>
        <strain evidence="6 7">WC007</strain>
    </source>
</reference>
<keyword evidence="4" id="KW-0234">DNA repair</keyword>
<dbReference type="InterPro" id="IPR003265">
    <property type="entry name" value="HhH-GPD_domain"/>
</dbReference>
<keyword evidence="7" id="KW-1185">Reference proteome</keyword>
<dbReference type="GO" id="GO:0005737">
    <property type="term" value="C:cytoplasm"/>
    <property type="evidence" value="ECO:0007669"/>
    <property type="project" value="TreeGrafter"/>
</dbReference>
<organism evidence="6 7">
    <name type="scientific">Maribellus comscasis</name>
    <dbReference type="NCBI Taxonomy" id="2681766"/>
    <lineage>
        <taxon>Bacteria</taxon>
        <taxon>Pseudomonadati</taxon>
        <taxon>Bacteroidota</taxon>
        <taxon>Bacteroidia</taxon>
        <taxon>Marinilabiliales</taxon>
        <taxon>Prolixibacteraceae</taxon>
        <taxon>Maribellus</taxon>
    </lineage>
</organism>
<evidence type="ECO:0000256" key="3">
    <source>
        <dbReference type="ARBA" id="ARBA00022763"/>
    </source>
</evidence>
<dbReference type="PANTHER" id="PTHR43003:SF5">
    <property type="entry name" value="DNA-3-METHYLADENINE GLYCOSYLASE"/>
    <property type="match status" value="1"/>
</dbReference>
<keyword evidence="3" id="KW-0227">DNA damage</keyword>
<dbReference type="GO" id="GO:0032131">
    <property type="term" value="F:alkylated DNA binding"/>
    <property type="evidence" value="ECO:0007669"/>
    <property type="project" value="TreeGrafter"/>
</dbReference>
<dbReference type="PANTHER" id="PTHR43003">
    <property type="entry name" value="DNA-3-METHYLADENINE GLYCOSYLASE"/>
    <property type="match status" value="1"/>
</dbReference>
<proteinExistence type="predicted"/>
<dbReference type="Gene3D" id="1.10.340.30">
    <property type="entry name" value="Hypothetical protein, domain 2"/>
    <property type="match status" value="1"/>
</dbReference>
<evidence type="ECO:0000256" key="1">
    <source>
        <dbReference type="ARBA" id="ARBA00000086"/>
    </source>
</evidence>
<sequence>MDRIKNLEAFYKHCDRCTQIEPKLKPVIAKYGYPPMWHRQPNFATLILTILEQQVSLASAKAAFIKLENQIGEVTPENILQLRDEDLRACYFSRQKTKYARILATEIIEGRLDLDSLNQMDEAEIRSRLITIKGIGHWTIDMYVLMSLLFADIFPPGDLATIKSVFEIELVAPESSKEDIVKYMEKFSPYRSAATYILWHSYIKKRNLILE</sequence>
<dbReference type="GO" id="GO:0006307">
    <property type="term" value="P:DNA alkylation repair"/>
    <property type="evidence" value="ECO:0007669"/>
    <property type="project" value="TreeGrafter"/>
</dbReference>
<protein>
    <recommendedName>
        <fullName evidence="2">DNA-3-methyladenine glycosylase II</fullName>
        <ecNumber evidence="2">3.2.2.21</ecNumber>
    </recommendedName>
</protein>
<dbReference type="GO" id="GO:0006285">
    <property type="term" value="P:base-excision repair, AP site formation"/>
    <property type="evidence" value="ECO:0007669"/>
    <property type="project" value="TreeGrafter"/>
</dbReference>
<dbReference type="GO" id="GO:0043916">
    <property type="term" value="F:DNA-7-methylguanine glycosylase activity"/>
    <property type="evidence" value="ECO:0007669"/>
    <property type="project" value="TreeGrafter"/>
</dbReference>
<dbReference type="Pfam" id="PF00730">
    <property type="entry name" value="HhH-GPD"/>
    <property type="match status" value="1"/>
</dbReference>
<dbReference type="GO" id="GO:0008725">
    <property type="term" value="F:DNA-3-methyladenine glycosylase activity"/>
    <property type="evidence" value="ECO:0007669"/>
    <property type="project" value="TreeGrafter"/>
</dbReference>
<evidence type="ECO:0000256" key="2">
    <source>
        <dbReference type="ARBA" id="ARBA00012000"/>
    </source>
</evidence>
<comment type="catalytic activity">
    <reaction evidence="1">
        <text>Hydrolysis of alkylated DNA, releasing 3-methyladenine, 3-methylguanine, 7-methylguanine and 7-methyladenine.</text>
        <dbReference type="EC" id="3.2.2.21"/>
    </reaction>
</comment>
<dbReference type="AlphaFoldDB" id="A0A6I6JQL3"/>
<dbReference type="GO" id="GO:0032993">
    <property type="term" value="C:protein-DNA complex"/>
    <property type="evidence" value="ECO:0007669"/>
    <property type="project" value="TreeGrafter"/>
</dbReference>
<evidence type="ECO:0000313" key="6">
    <source>
        <dbReference type="EMBL" id="QGY43338.1"/>
    </source>
</evidence>
<name>A0A6I6JQL3_9BACT</name>
<dbReference type="InterPro" id="IPR011257">
    <property type="entry name" value="DNA_glycosylase"/>
</dbReference>
<dbReference type="RefSeq" id="WP_158864367.1">
    <property type="nucleotide sequence ID" value="NZ_CP046401.1"/>
</dbReference>